<dbReference type="Proteomes" id="UP000824055">
    <property type="component" value="Unassembled WGS sequence"/>
</dbReference>
<dbReference type="Pfam" id="PF04432">
    <property type="entry name" value="FrhB_FdhB_C"/>
    <property type="match status" value="1"/>
</dbReference>
<protein>
    <submittedName>
        <fullName evidence="2">Coenzyme F420 hydrogenase/dehydrogenase, beta subunit C-terminal domain</fullName>
    </submittedName>
</protein>
<organism evidence="2 3">
    <name type="scientific">Candidatus Prevotella avicola</name>
    <dbReference type="NCBI Taxonomy" id="2838738"/>
    <lineage>
        <taxon>Bacteria</taxon>
        <taxon>Pseudomonadati</taxon>
        <taxon>Bacteroidota</taxon>
        <taxon>Bacteroidia</taxon>
        <taxon>Bacteroidales</taxon>
        <taxon>Prevotellaceae</taxon>
        <taxon>Prevotella</taxon>
    </lineage>
</organism>
<gene>
    <name evidence="2" type="ORF">H9966_04410</name>
</gene>
<name>A0A9D2FX81_9BACT</name>
<dbReference type="AlphaFoldDB" id="A0A9D2FX81"/>
<reference evidence="2" key="1">
    <citation type="journal article" date="2021" name="PeerJ">
        <title>Extensive microbial diversity within the chicken gut microbiome revealed by metagenomics and culture.</title>
        <authorList>
            <person name="Gilroy R."/>
            <person name="Ravi A."/>
            <person name="Getino M."/>
            <person name="Pursley I."/>
            <person name="Horton D.L."/>
            <person name="Alikhan N.F."/>
            <person name="Baker D."/>
            <person name="Gharbi K."/>
            <person name="Hall N."/>
            <person name="Watson M."/>
            <person name="Adriaenssens E.M."/>
            <person name="Foster-Nyarko E."/>
            <person name="Jarju S."/>
            <person name="Secka A."/>
            <person name="Antonio M."/>
            <person name="Oren A."/>
            <person name="Chaudhuri R.R."/>
            <person name="La Ragione R."/>
            <person name="Hildebrand F."/>
            <person name="Pallen M.J."/>
        </authorList>
    </citation>
    <scope>NUCLEOTIDE SEQUENCE</scope>
    <source>
        <strain evidence="2">ChiHecec3B27-8219</strain>
    </source>
</reference>
<comment type="caution">
    <text evidence="2">The sequence shown here is derived from an EMBL/GenBank/DDBJ whole genome shotgun (WGS) entry which is preliminary data.</text>
</comment>
<reference evidence="2" key="2">
    <citation type="submission" date="2021-04" db="EMBL/GenBank/DDBJ databases">
        <authorList>
            <person name="Gilroy R."/>
        </authorList>
    </citation>
    <scope>NUCLEOTIDE SEQUENCE</scope>
    <source>
        <strain evidence="2">ChiHecec3B27-8219</strain>
    </source>
</reference>
<accession>A0A9D2FX81</accession>
<dbReference type="InterPro" id="IPR007525">
    <property type="entry name" value="FrhB_FdhB_C"/>
</dbReference>
<dbReference type="EMBL" id="DXBE01000034">
    <property type="protein sequence ID" value="HIZ69118.1"/>
    <property type="molecule type" value="Genomic_DNA"/>
</dbReference>
<evidence type="ECO:0000313" key="2">
    <source>
        <dbReference type="EMBL" id="HIZ69118.1"/>
    </source>
</evidence>
<evidence type="ECO:0000313" key="3">
    <source>
        <dbReference type="Proteomes" id="UP000824055"/>
    </source>
</evidence>
<sequence>KYKYKYKSCTVDPYFFRYLEGYTYRESCFRCHYCKPERAGDITIGDYWGIEKEHPAFFNTKGVSCVLVNTDKGEEVWNKYGGQFYTLESTFDQVAKHNGNLLQPTVRNNRVRDHIYDGIREPGWFGNVFAASFHPSWKARVKNIVPSWVKYWIKKW</sequence>
<evidence type="ECO:0000259" key="1">
    <source>
        <dbReference type="Pfam" id="PF04432"/>
    </source>
</evidence>
<feature type="domain" description="Coenzyme F420 hydrogenase/dehydrogenase beta subunit C-terminal" evidence="1">
    <location>
        <begin position="23"/>
        <end position="79"/>
    </location>
</feature>
<proteinExistence type="predicted"/>
<feature type="non-terminal residue" evidence="2">
    <location>
        <position position="1"/>
    </location>
</feature>